<keyword evidence="1" id="KW-0812">Transmembrane</keyword>
<name>A0ABS8C1Y8_9ALTE</name>
<feature type="transmembrane region" description="Helical" evidence="1">
    <location>
        <begin position="65"/>
        <end position="87"/>
    </location>
</feature>
<feature type="transmembrane region" description="Helical" evidence="1">
    <location>
        <begin position="40"/>
        <end position="59"/>
    </location>
</feature>
<proteinExistence type="predicted"/>
<comment type="caution">
    <text evidence="2">The sequence shown here is derived from an EMBL/GenBank/DDBJ whole genome shotgun (WGS) entry which is preliminary data.</text>
</comment>
<reference evidence="2 3" key="1">
    <citation type="submission" date="2021-10" db="EMBL/GenBank/DDBJ databases">
        <title>Alishewanella koreense sp. nov. isolated from seawater of southwestern coast in South Korea and the proposal for the reclassification of Rheinheimera perlucida and Rheinheimera tuosuensis as Arsukibacterium perlucida and Arsukibacterium tuosuensis.</title>
        <authorList>
            <person name="Kim K.H."/>
            <person name="Ruan W."/>
            <person name="Kim K.R."/>
            <person name="Baek J.H."/>
            <person name="Jeon C.O."/>
        </authorList>
    </citation>
    <scope>NUCLEOTIDE SEQUENCE [LARGE SCALE GENOMIC DNA]</scope>
    <source>
        <strain evidence="2 3">16-MA</strain>
    </source>
</reference>
<dbReference type="RefSeq" id="WP_226750441.1">
    <property type="nucleotide sequence ID" value="NZ_JAEINI020000003.1"/>
</dbReference>
<evidence type="ECO:0000313" key="2">
    <source>
        <dbReference type="EMBL" id="MCB5226346.1"/>
    </source>
</evidence>
<keyword evidence="1" id="KW-1133">Transmembrane helix</keyword>
<organism evidence="2 3">
    <name type="scientific">Alishewanella maricola</name>
    <dbReference type="NCBI Taxonomy" id="2795740"/>
    <lineage>
        <taxon>Bacteria</taxon>
        <taxon>Pseudomonadati</taxon>
        <taxon>Pseudomonadota</taxon>
        <taxon>Gammaproteobacteria</taxon>
        <taxon>Alteromonadales</taxon>
        <taxon>Alteromonadaceae</taxon>
        <taxon>Alishewanella</taxon>
    </lineage>
</organism>
<evidence type="ECO:0000256" key="1">
    <source>
        <dbReference type="SAM" id="Phobius"/>
    </source>
</evidence>
<evidence type="ECO:0000313" key="3">
    <source>
        <dbReference type="Proteomes" id="UP000633814"/>
    </source>
</evidence>
<dbReference type="Proteomes" id="UP000633814">
    <property type="component" value="Unassembled WGS sequence"/>
</dbReference>
<protein>
    <submittedName>
        <fullName evidence="2">Uncharacterized protein</fullName>
    </submittedName>
</protein>
<keyword evidence="3" id="KW-1185">Reference proteome</keyword>
<gene>
    <name evidence="2" type="ORF">JAO78_005920</name>
</gene>
<keyword evidence="1" id="KW-0472">Membrane</keyword>
<dbReference type="EMBL" id="JAEINI020000003">
    <property type="protein sequence ID" value="MCB5226346.1"/>
    <property type="molecule type" value="Genomic_DNA"/>
</dbReference>
<sequence length="193" mass="22475">MQPPFDFKQLSKAWQQQPTQPLATDLRAAKRQQNYQRWQYWAELTAAGLLLIMGSSQLFGERTLLDMFAALFLFAGAISIVLTSVSLHRPLLNYSDWSSQGLLQFRLKKCRTSVCYLRYNQYSCFALLLFVITLWGLAWWQPAQVPNILLQVYSFLVLPGCAIGWWLFGRKRQQAKKQLAHLELLYTEFQESE</sequence>
<accession>A0ABS8C1Y8</accession>
<feature type="transmembrane region" description="Helical" evidence="1">
    <location>
        <begin position="148"/>
        <end position="168"/>
    </location>
</feature>
<feature type="transmembrane region" description="Helical" evidence="1">
    <location>
        <begin position="122"/>
        <end position="142"/>
    </location>
</feature>